<dbReference type="AlphaFoldDB" id="A0A3S5CQS3"/>
<organism evidence="2 3">
    <name type="scientific">Protopolystoma xenopodis</name>
    <dbReference type="NCBI Taxonomy" id="117903"/>
    <lineage>
        <taxon>Eukaryota</taxon>
        <taxon>Metazoa</taxon>
        <taxon>Spiralia</taxon>
        <taxon>Lophotrochozoa</taxon>
        <taxon>Platyhelminthes</taxon>
        <taxon>Monogenea</taxon>
        <taxon>Polyopisthocotylea</taxon>
        <taxon>Polystomatidea</taxon>
        <taxon>Polystomatidae</taxon>
        <taxon>Protopolystoma</taxon>
    </lineage>
</organism>
<keyword evidence="1" id="KW-0812">Transmembrane</keyword>
<gene>
    <name evidence="2" type="ORF">PXEA_LOCUS22136</name>
</gene>
<reference evidence="2" key="1">
    <citation type="submission" date="2018-11" db="EMBL/GenBank/DDBJ databases">
        <authorList>
            <consortium name="Pathogen Informatics"/>
        </authorList>
    </citation>
    <scope>NUCLEOTIDE SEQUENCE</scope>
</reference>
<keyword evidence="3" id="KW-1185">Reference proteome</keyword>
<comment type="caution">
    <text evidence="2">The sequence shown here is derived from an EMBL/GenBank/DDBJ whole genome shotgun (WGS) entry which is preliminary data.</text>
</comment>
<sequence length="103" mass="11379">MKRSTLFPASAAFTRNGFLIPPSWMPFFYACLPFLLLIYAPAPPSRESPDHLAHKELGLQLTEPVPQTSVLQEILGTSRPQLAPGPATPARCGTGRRCMYMHI</sequence>
<proteinExistence type="predicted"/>
<evidence type="ECO:0000313" key="2">
    <source>
        <dbReference type="EMBL" id="VEL28696.1"/>
    </source>
</evidence>
<dbReference type="PROSITE" id="PS51257">
    <property type="entry name" value="PROKAR_LIPOPROTEIN"/>
    <property type="match status" value="1"/>
</dbReference>
<evidence type="ECO:0000313" key="3">
    <source>
        <dbReference type="Proteomes" id="UP000784294"/>
    </source>
</evidence>
<keyword evidence="1" id="KW-1133">Transmembrane helix</keyword>
<accession>A0A3S5CQS3</accession>
<evidence type="ECO:0000256" key="1">
    <source>
        <dbReference type="SAM" id="Phobius"/>
    </source>
</evidence>
<name>A0A3S5CQS3_9PLAT</name>
<keyword evidence="1" id="KW-0472">Membrane</keyword>
<feature type="transmembrane region" description="Helical" evidence="1">
    <location>
        <begin position="24"/>
        <end position="42"/>
    </location>
</feature>
<dbReference type="Proteomes" id="UP000784294">
    <property type="component" value="Unassembled WGS sequence"/>
</dbReference>
<dbReference type="EMBL" id="CAAALY010096976">
    <property type="protein sequence ID" value="VEL28696.1"/>
    <property type="molecule type" value="Genomic_DNA"/>
</dbReference>
<protein>
    <submittedName>
        <fullName evidence="2">Uncharacterized protein</fullName>
    </submittedName>
</protein>